<evidence type="ECO:0000313" key="4">
    <source>
        <dbReference type="EMBL" id="MFC0534050.1"/>
    </source>
</evidence>
<proteinExistence type="predicted"/>
<dbReference type="SUPFAM" id="SSF53187">
    <property type="entry name" value="Zn-dependent exopeptidases"/>
    <property type="match status" value="1"/>
</dbReference>
<dbReference type="PANTHER" id="PTHR12147:SF26">
    <property type="entry name" value="PEPTIDASE M28 DOMAIN-CONTAINING PROTEIN"/>
    <property type="match status" value="1"/>
</dbReference>
<feature type="domain" description="Peptidase M28" evidence="3">
    <location>
        <begin position="269"/>
        <end position="470"/>
    </location>
</feature>
<dbReference type="InterPro" id="IPR003137">
    <property type="entry name" value="PA_domain"/>
</dbReference>
<dbReference type="RefSeq" id="WP_377262411.1">
    <property type="nucleotide sequence ID" value="NZ_JBHLUH010000100.1"/>
</dbReference>
<evidence type="ECO:0000259" key="2">
    <source>
        <dbReference type="Pfam" id="PF02225"/>
    </source>
</evidence>
<comment type="caution">
    <text evidence="4">The sequence shown here is derived from an EMBL/GenBank/DDBJ whole genome shotgun (WGS) entry which is preliminary data.</text>
</comment>
<dbReference type="SUPFAM" id="SSF52025">
    <property type="entry name" value="PA domain"/>
    <property type="match status" value="1"/>
</dbReference>
<evidence type="ECO:0000313" key="5">
    <source>
        <dbReference type="Proteomes" id="UP001589867"/>
    </source>
</evidence>
<dbReference type="InterPro" id="IPR046450">
    <property type="entry name" value="PA_dom_sf"/>
</dbReference>
<dbReference type="Pfam" id="PF02225">
    <property type="entry name" value="PA"/>
    <property type="match status" value="1"/>
</dbReference>
<keyword evidence="5" id="KW-1185">Reference proteome</keyword>
<keyword evidence="1" id="KW-0732">Signal</keyword>
<feature type="signal peptide" evidence="1">
    <location>
        <begin position="1"/>
        <end position="30"/>
    </location>
</feature>
<organism evidence="4 5">
    <name type="scientific">Phytohabitans kaempferiae</name>
    <dbReference type="NCBI Taxonomy" id="1620943"/>
    <lineage>
        <taxon>Bacteria</taxon>
        <taxon>Bacillati</taxon>
        <taxon>Actinomycetota</taxon>
        <taxon>Actinomycetes</taxon>
        <taxon>Micromonosporales</taxon>
        <taxon>Micromonosporaceae</taxon>
    </lineage>
</organism>
<feature type="domain" description="PA" evidence="2">
    <location>
        <begin position="138"/>
        <end position="243"/>
    </location>
</feature>
<name>A0ABV6MH51_9ACTN</name>
<evidence type="ECO:0000256" key="1">
    <source>
        <dbReference type="SAM" id="SignalP"/>
    </source>
</evidence>
<protein>
    <submittedName>
        <fullName evidence="4">M28 family peptidase</fullName>
    </submittedName>
</protein>
<dbReference type="EMBL" id="JBHLUH010000100">
    <property type="protein sequence ID" value="MFC0534050.1"/>
    <property type="molecule type" value="Genomic_DNA"/>
</dbReference>
<dbReference type="Gene3D" id="3.40.630.10">
    <property type="entry name" value="Zn peptidases"/>
    <property type="match status" value="1"/>
</dbReference>
<sequence>MSRSFIRRLCGAATAAVLLGAFTVATPAQATSSNNAVKKLTKQVTLGGVSRHLVAFQAIASLSGGNRASGLPGYDRSADYVAALAKLAGYKVTRQPFSFTYCEDTGSSFRQIAPTPTTYVDQTDYDVLDCAGNGTANGEVVPVDVNLTPPRDSTSGCEASDFGPEVAGKIAIMQRGAAPGATCGFGLKVQNAEAAGAIGAIIFNQGNGTPEANPDRYGLFLGTLGGPVGIPAVSVSYETGAALVAAAQAGTVTMEISVDAISETRDTTNVIAESRWGDPNEVVMAGAHLDSEPDTAGINDNGTGSAAILEVALQMAKFKTKNKVRFAWWGAEESNLVGSTYYVANLPQAERDKIALYLNFDMIGSPNYTFGVYDGDDSAGTGAPAGPPGSAEIEAVFEGFFASRGEATAAADFTGRSDYGPFIAAGVGIPAGGLFTGAEVLKTPADVALWGGVAGAQYDPCYHDPCDSLTPERNGADAELYRQLRREYKLLGNVNTFALETNSDAIATAVATFAYDTSAIPPRTAAASARTAVAAPAAQDTHGSWLH</sequence>
<dbReference type="Gene3D" id="3.50.30.30">
    <property type="match status" value="1"/>
</dbReference>
<dbReference type="PANTHER" id="PTHR12147">
    <property type="entry name" value="METALLOPEPTIDASE M28 FAMILY MEMBER"/>
    <property type="match status" value="1"/>
</dbReference>
<reference evidence="4 5" key="1">
    <citation type="submission" date="2024-09" db="EMBL/GenBank/DDBJ databases">
        <authorList>
            <person name="Sun Q."/>
            <person name="Mori K."/>
        </authorList>
    </citation>
    <scope>NUCLEOTIDE SEQUENCE [LARGE SCALE GENOMIC DNA]</scope>
    <source>
        <strain evidence="4 5">TBRC 3947</strain>
    </source>
</reference>
<dbReference type="Pfam" id="PF04389">
    <property type="entry name" value="Peptidase_M28"/>
    <property type="match status" value="1"/>
</dbReference>
<gene>
    <name evidence="4" type="ORF">ACFFIA_41285</name>
</gene>
<dbReference type="InterPro" id="IPR045175">
    <property type="entry name" value="M28_fam"/>
</dbReference>
<evidence type="ECO:0000259" key="3">
    <source>
        <dbReference type="Pfam" id="PF04389"/>
    </source>
</evidence>
<dbReference type="InterPro" id="IPR007484">
    <property type="entry name" value="Peptidase_M28"/>
</dbReference>
<dbReference type="Proteomes" id="UP001589867">
    <property type="component" value="Unassembled WGS sequence"/>
</dbReference>
<feature type="chain" id="PRO_5047499158" evidence="1">
    <location>
        <begin position="31"/>
        <end position="547"/>
    </location>
</feature>
<accession>A0ABV6MH51</accession>